<feature type="transmembrane region" description="Helical" evidence="6">
    <location>
        <begin position="18"/>
        <end position="37"/>
    </location>
</feature>
<evidence type="ECO:0000313" key="9">
    <source>
        <dbReference type="Proteomes" id="UP000271624"/>
    </source>
</evidence>
<proteinExistence type="predicted"/>
<keyword evidence="5 6" id="KW-0472">Membrane</keyword>
<dbReference type="AlphaFoldDB" id="A0A433VVF5"/>
<evidence type="ECO:0000256" key="3">
    <source>
        <dbReference type="ARBA" id="ARBA00022692"/>
    </source>
</evidence>
<feature type="transmembrane region" description="Helical" evidence="6">
    <location>
        <begin position="343"/>
        <end position="366"/>
    </location>
</feature>
<feature type="transmembrane region" description="Helical" evidence="6">
    <location>
        <begin position="222"/>
        <end position="243"/>
    </location>
</feature>
<feature type="transmembrane region" description="Helical" evidence="6">
    <location>
        <begin position="372"/>
        <end position="391"/>
    </location>
</feature>
<dbReference type="PROSITE" id="PS50850">
    <property type="entry name" value="MFS"/>
    <property type="match status" value="1"/>
</dbReference>
<evidence type="ECO:0000256" key="6">
    <source>
        <dbReference type="SAM" id="Phobius"/>
    </source>
</evidence>
<dbReference type="GO" id="GO:0022857">
    <property type="term" value="F:transmembrane transporter activity"/>
    <property type="evidence" value="ECO:0007669"/>
    <property type="project" value="InterPro"/>
</dbReference>
<name>A0A433VVF5_9CYAN</name>
<evidence type="ECO:0000256" key="1">
    <source>
        <dbReference type="ARBA" id="ARBA00004651"/>
    </source>
</evidence>
<feature type="transmembrane region" description="Helical" evidence="6">
    <location>
        <begin position="255"/>
        <end position="275"/>
    </location>
</feature>
<dbReference type="Pfam" id="PF07690">
    <property type="entry name" value="MFS_1"/>
    <property type="match status" value="1"/>
</dbReference>
<keyword evidence="4 6" id="KW-1133">Transmembrane helix</keyword>
<dbReference type="Proteomes" id="UP000271624">
    <property type="component" value="Unassembled WGS sequence"/>
</dbReference>
<feature type="transmembrane region" description="Helical" evidence="6">
    <location>
        <begin position="180"/>
        <end position="201"/>
    </location>
</feature>
<feature type="transmembrane region" description="Helical" evidence="6">
    <location>
        <begin position="86"/>
        <end position="108"/>
    </location>
</feature>
<keyword evidence="3 6" id="KW-0812">Transmembrane</keyword>
<organism evidence="8 9">
    <name type="scientific">Dulcicalothrix desertica PCC 7102</name>
    <dbReference type="NCBI Taxonomy" id="232991"/>
    <lineage>
        <taxon>Bacteria</taxon>
        <taxon>Bacillati</taxon>
        <taxon>Cyanobacteriota</taxon>
        <taxon>Cyanophyceae</taxon>
        <taxon>Nostocales</taxon>
        <taxon>Calotrichaceae</taxon>
        <taxon>Dulcicalothrix</taxon>
    </lineage>
</organism>
<feature type="domain" description="Major facilitator superfamily (MFS) profile" evidence="7">
    <location>
        <begin position="183"/>
        <end position="406"/>
    </location>
</feature>
<evidence type="ECO:0000313" key="8">
    <source>
        <dbReference type="EMBL" id="RUT10048.1"/>
    </source>
</evidence>
<protein>
    <submittedName>
        <fullName evidence="8">MFS transporter</fullName>
    </submittedName>
</protein>
<feature type="transmembrane region" description="Helical" evidence="6">
    <location>
        <begin position="57"/>
        <end position="79"/>
    </location>
</feature>
<reference evidence="8" key="2">
    <citation type="journal article" date="2019" name="Genome Biol. Evol.">
        <title>Day and night: Metabolic profiles and evolutionary relationships of six axenic non-marine cyanobacteria.</title>
        <authorList>
            <person name="Will S.E."/>
            <person name="Henke P."/>
            <person name="Boedeker C."/>
            <person name="Huang S."/>
            <person name="Brinkmann H."/>
            <person name="Rohde M."/>
            <person name="Jarek M."/>
            <person name="Friedl T."/>
            <person name="Seufert S."/>
            <person name="Schumacher M."/>
            <person name="Overmann J."/>
            <person name="Neumann-Schaal M."/>
            <person name="Petersen J."/>
        </authorList>
    </citation>
    <scope>NUCLEOTIDE SEQUENCE [LARGE SCALE GENOMIC DNA]</scope>
    <source>
        <strain evidence="8">PCC 7102</strain>
    </source>
</reference>
<dbReference type="InterPro" id="IPR036259">
    <property type="entry name" value="MFS_trans_sf"/>
</dbReference>
<gene>
    <name evidence="8" type="ORF">DSM106972_005430</name>
</gene>
<dbReference type="InterPro" id="IPR052425">
    <property type="entry name" value="Uncharacterized_MFS-type"/>
</dbReference>
<evidence type="ECO:0000256" key="5">
    <source>
        <dbReference type="ARBA" id="ARBA00023136"/>
    </source>
</evidence>
<keyword evidence="2" id="KW-1003">Cell membrane</keyword>
<comment type="caution">
    <text evidence="8">The sequence shown here is derived from an EMBL/GenBank/DDBJ whole genome shotgun (WGS) entry which is preliminary data.</text>
</comment>
<comment type="subcellular location">
    <subcellularLocation>
        <location evidence="1">Cell membrane</location>
        <topology evidence="1">Multi-pass membrane protein</topology>
    </subcellularLocation>
</comment>
<evidence type="ECO:0000259" key="7">
    <source>
        <dbReference type="PROSITE" id="PS50850"/>
    </source>
</evidence>
<dbReference type="InterPro" id="IPR020846">
    <property type="entry name" value="MFS_dom"/>
</dbReference>
<feature type="transmembrane region" description="Helical" evidence="6">
    <location>
        <begin position="308"/>
        <end position="331"/>
    </location>
</feature>
<reference evidence="8" key="1">
    <citation type="submission" date="2018-12" db="EMBL/GenBank/DDBJ databases">
        <authorList>
            <person name="Will S."/>
            <person name="Neumann-Schaal M."/>
            <person name="Henke P."/>
        </authorList>
    </citation>
    <scope>NUCLEOTIDE SEQUENCE</scope>
    <source>
        <strain evidence="8">PCC 7102</strain>
    </source>
</reference>
<dbReference type="PANTHER" id="PTHR42688">
    <property type="entry name" value="CONSERVED PROTEIN"/>
    <property type="match status" value="1"/>
</dbReference>
<evidence type="ECO:0000256" key="2">
    <source>
        <dbReference type="ARBA" id="ARBA00022475"/>
    </source>
</evidence>
<dbReference type="CDD" id="cd17370">
    <property type="entry name" value="MFS_MJ1317_like"/>
    <property type="match status" value="1"/>
</dbReference>
<dbReference type="Gene3D" id="1.20.1250.20">
    <property type="entry name" value="MFS general substrate transporter like domains"/>
    <property type="match status" value="2"/>
</dbReference>
<dbReference type="SUPFAM" id="SSF103473">
    <property type="entry name" value="MFS general substrate transporter"/>
    <property type="match status" value="1"/>
</dbReference>
<feature type="transmembrane region" description="Helical" evidence="6">
    <location>
        <begin position="282"/>
        <end position="302"/>
    </location>
</feature>
<dbReference type="GO" id="GO:0005886">
    <property type="term" value="C:plasma membrane"/>
    <property type="evidence" value="ECO:0007669"/>
    <property type="project" value="UniProtKB-SubCell"/>
</dbReference>
<dbReference type="PANTHER" id="PTHR42688:SF1">
    <property type="entry name" value="BLR5212 PROTEIN"/>
    <property type="match status" value="1"/>
</dbReference>
<accession>A0A433VVF5</accession>
<sequence>MNGKSEILSDQSMQHKGAALKFVILIGFVSLCADATYEGARSITGAYLQVLGASGTVVGLVAGFGELIGYGLRLFIGYLSDQSKKYWGITTLGFILNTAVVPLLAFAGRWEVAAGLMMAERTGKAVRTPPRDALLSYAVSQVGNGFGFGLHEAMDQIGAVIGPLSVAAVVYFQGEYKNGFLILVVPAVLGLIVLLVGQRVYPNPRDFEPGNITSSEGLPKVFWYYLIAVAIVAAGYVDFPLIAYHFQKNNVASGLTIPLFYALAMGVDAIAALLFGYLFDLFGISTLAIAAFTSAFFAPLLFLDSTNLVLLGVIVWGIGMGAQESIVKAAVAKIVPPDIRATAYGIFSTGYGIAWFLGSALMGILYDKSINWLVGFSVVSQLIAVPMFIWIKAEDKKFRNTRDTSK</sequence>
<evidence type="ECO:0000256" key="4">
    <source>
        <dbReference type="ARBA" id="ARBA00022989"/>
    </source>
</evidence>
<dbReference type="EMBL" id="RSCL01000001">
    <property type="protein sequence ID" value="RUT10048.1"/>
    <property type="molecule type" value="Genomic_DNA"/>
</dbReference>
<dbReference type="InterPro" id="IPR011701">
    <property type="entry name" value="MFS"/>
</dbReference>
<keyword evidence="9" id="KW-1185">Reference proteome</keyword>